<gene>
    <name evidence="1" type="ORF">Tpal_1554</name>
</gene>
<dbReference type="InterPro" id="IPR011697">
    <property type="entry name" value="Peptidase_C26"/>
</dbReference>
<dbReference type="Gene3D" id="3.40.50.880">
    <property type="match status" value="1"/>
</dbReference>
<name>A0A143YMV7_9LACT</name>
<evidence type="ECO:0000313" key="1">
    <source>
        <dbReference type="EMBL" id="CZQ92868.1"/>
    </source>
</evidence>
<dbReference type="GO" id="GO:0033969">
    <property type="term" value="F:gamma-glutamyl-gamma-aminobutyrate hydrolase activity"/>
    <property type="evidence" value="ECO:0007669"/>
    <property type="project" value="TreeGrafter"/>
</dbReference>
<dbReference type="GO" id="GO:0006598">
    <property type="term" value="P:polyamine catabolic process"/>
    <property type="evidence" value="ECO:0007669"/>
    <property type="project" value="TreeGrafter"/>
</dbReference>
<keyword evidence="2" id="KW-1185">Reference proteome</keyword>
<dbReference type="InterPro" id="IPR029062">
    <property type="entry name" value="Class_I_gatase-like"/>
</dbReference>
<evidence type="ECO:0000313" key="2">
    <source>
        <dbReference type="Proteomes" id="UP000242754"/>
    </source>
</evidence>
<dbReference type="EMBL" id="FJNE01000004">
    <property type="protein sequence ID" value="CZQ92868.1"/>
    <property type="molecule type" value="Genomic_DNA"/>
</dbReference>
<dbReference type="SUPFAM" id="SSF52317">
    <property type="entry name" value="Class I glutamine amidotransferase-like"/>
    <property type="match status" value="1"/>
</dbReference>
<accession>A0A143YMV7</accession>
<dbReference type="AlphaFoldDB" id="A0A143YMV7"/>
<dbReference type="Pfam" id="PF07722">
    <property type="entry name" value="Peptidase_C26"/>
    <property type="match status" value="1"/>
</dbReference>
<dbReference type="GO" id="GO:0005829">
    <property type="term" value="C:cytosol"/>
    <property type="evidence" value="ECO:0007669"/>
    <property type="project" value="TreeGrafter"/>
</dbReference>
<dbReference type="InterPro" id="IPR044668">
    <property type="entry name" value="PuuD-like"/>
</dbReference>
<proteinExistence type="predicted"/>
<organism evidence="1 2">
    <name type="scientific">Trichococcus palustris</name>
    <dbReference type="NCBI Taxonomy" id="140314"/>
    <lineage>
        <taxon>Bacteria</taxon>
        <taxon>Bacillati</taxon>
        <taxon>Bacillota</taxon>
        <taxon>Bacilli</taxon>
        <taxon>Lactobacillales</taxon>
        <taxon>Carnobacteriaceae</taxon>
        <taxon>Trichococcus</taxon>
    </lineage>
</organism>
<dbReference type="Proteomes" id="UP000242754">
    <property type="component" value="Unassembled WGS sequence"/>
</dbReference>
<protein>
    <submittedName>
        <fullName evidence="1">Peptidase c26</fullName>
    </submittedName>
</protein>
<dbReference type="CDD" id="cd01745">
    <property type="entry name" value="GATase1_2"/>
    <property type="match status" value="1"/>
</dbReference>
<dbReference type="RefSeq" id="WP_087033140.1">
    <property type="nucleotide sequence ID" value="NZ_FJNE01000004.1"/>
</dbReference>
<dbReference type="PANTHER" id="PTHR43235:SF1">
    <property type="entry name" value="GLUTAMINE AMIDOTRANSFERASE PB2B2.05-RELATED"/>
    <property type="match status" value="1"/>
</dbReference>
<dbReference type="OrthoDB" id="9813383at2"/>
<sequence length="249" mass="27407">MKPIIGIGGNHLAPTAGCPMDKTYTPQGFIDGVQAAGGIAFVIPISDPLDAEHYVNAIDGLILAGGQDVSPIFYDEEPTHHLGATHPERDTFEIALVKEAYRQCKPIFAVCRGMQIVNVAFGGTLHQDISIMEQFPVQHDQKTNSQYASHSIAIAPNSFLSSFLGESHLVNSFHHQAVKDLADLFEATAWSADGLIEAFETKDKNQSIFAVQWHPELMLSVSQKMQYFFDEIVFLSGTGIHYQDNVINF</sequence>
<dbReference type="STRING" id="140314.SAMN04488076_106169"/>
<reference evidence="1 2" key="1">
    <citation type="submission" date="2016-02" db="EMBL/GenBank/DDBJ databases">
        <authorList>
            <person name="Wen L."/>
            <person name="He K."/>
            <person name="Yang H."/>
        </authorList>
    </citation>
    <scope>NUCLEOTIDE SEQUENCE [LARGE SCALE GENOMIC DNA]</scope>
    <source>
        <strain evidence="1">Trichococcus palustris</strain>
    </source>
</reference>
<dbReference type="PROSITE" id="PS51273">
    <property type="entry name" value="GATASE_TYPE_1"/>
    <property type="match status" value="1"/>
</dbReference>
<dbReference type="PANTHER" id="PTHR43235">
    <property type="entry name" value="GLUTAMINE AMIDOTRANSFERASE PB2B2.05-RELATED"/>
    <property type="match status" value="1"/>
</dbReference>